<accession>A0A0D2LPN9</accession>
<dbReference type="EMBL" id="KN817952">
    <property type="protein sequence ID" value="KJA12728.1"/>
    <property type="molecule type" value="Genomic_DNA"/>
</dbReference>
<evidence type="ECO:0000313" key="1">
    <source>
        <dbReference type="EMBL" id="KJA12728.1"/>
    </source>
</evidence>
<proteinExistence type="predicted"/>
<evidence type="ECO:0000313" key="2">
    <source>
        <dbReference type="Proteomes" id="UP000054270"/>
    </source>
</evidence>
<organism evidence="1 2">
    <name type="scientific">Hypholoma sublateritium (strain FD-334 SS-4)</name>
    <dbReference type="NCBI Taxonomy" id="945553"/>
    <lineage>
        <taxon>Eukaryota</taxon>
        <taxon>Fungi</taxon>
        <taxon>Dikarya</taxon>
        <taxon>Basidiomycota</taxon>
        <taxon>Agaricomycotina</taxon>
        <taxon>Agaricomycetes</taxon>
        <taxon>Agaricomycetidae</taxon>
        <taxon>Agaricales</taxon>
        <taxon>Agaricineae</taxon>
        <taxon>Strophariaceae</taxon>
        <taxon>Hypholoma</taxon>
    </lineage>
</organism>
<reference evidence="2" key="1">
    <citation type="submission" date="2014-04" db="EMBL/GenBank/DDBJ databases">
        <title>Evolutionary Origins and Diversification of the Mycorrhizal Mutualists.</title>
        <authorList>
            <consortium name="DOE Joint Genome Institute"/>
            <consortium name="Mycorrhizal Genomics Consortium"/>
            <person name="Kohler A."/>
            <person name="Kuo A."/>
            <person name="Nagy L.G."/>
            <person name="Floudas D."/>
            <person name="Copeland A."/>
            <person name="Barry K.W."/>
            <person name="Cichocki N."/>
            <person name="Veneault-Fourrey C."/>
            <person name="LaButti K."/>
            <person name="Lindquist E.A."/>
            <person name="Lipzen A."/>
            <person name="Lundell T."/>
            <person name="Morin E."/>
            <person name="Murat C."/>
            <person name="Riley R."/>
            <person name="Ohm R."/>
            <person name="Sun H."/>
            <person name="Tunlid A."/>
            <person name="Henrissat B."/>
            <person name="Grigoriev I.V."/>
            <person name="Hibbett D.S."/>
            <person name="Martin F."/>
        </authorList>
    </citation>
    <scope>NUCLEOTIDE SEQUENCE [LARGE SCALE GENOMIC DNA]</scope>
    <source>
        <strain evidence="2">FD-334 SS-4</strain>
    </source>
</reference>
<keyword evidence="2" id="KW-1185">Reference proteome</keyword>
<dbReference type="AlphaFoldDB" id="A0A0D2LPN9"/>
<sequence length="49" mass="4851">MASSSNPQIPSGAGGFRDLPALVPVATLSELPSTLSRDALAAETASAPQ</sequence>
<dbReference type="OrthoDB" id="3268696at2759"/>
<dbReference type="Proteomes" id="UP000054270">
    <property type="component" value="Unassembled WGS sequence"/>
</dbReference>
<name>A0A0D2LPN9_HYPSF</name>
<gene>
    <name evidence="1" type="ORF">HYPSUDRAFT_210184</name>
</gene>
<protein>
    <submittedName>
        <fullName evidence="1">Uncharacterized protein</fullName>
    </submittedName>
</protein>